<evidence type="ECO:0000259" key="2">
    <source>
        <dbReference type="Pfam" id="PF03732"/>
    </source>
</evidence>
<feature type="region of interest" description="Disordered" evidence="1">
    <location>
        <begin position="1"/>
        <end position="53"/>
    </location>
</feature>
<feature type="region of interest" description="Disordered" evidence="1">
    <location>
        <begin position="306"/>
        <end position="331"/>
    </location>
</feature>
<protein>
    <recommendedName>
        <fullName evidence="2">Retrotransposon gag domain-containing protein</fullName>
    </recommendedName>
</protein>
<dbReference type="AlphaFoldDB" id="A0ABC8YZP8"/>
<name>A0ABC8YZP8_9POAL</name>
<dbReference type="PANTHER" id="PTHR33223">
    <property type="entry name" value="CCHC-TYPE DOMAIN-CONTAINING PROTEIN"/>
    <property type="match status" value="1"/>
</dbReference>
<reference evidence="3 4" key="2">
    <citation type="submission" date="2024-10" db="EMBL/GenBank/DDBJ databases">
        <authorList>
            <person name="Ryan C."/>
        </authorList>
    </citation>
    <scope>NUCLEOTIDE SEQUENCE [LARGE SCALE GENOMIC DNA]</scope>
</reference>
<organism evidence="3 4">
    <name type="scientific">Urochloa decumbens</name>
    <dbReference type="NCBI Taxonomy" id="240449"/>
    <lineage>
        <taxon>Eukaryota</taxon>
        <taxon>Viridiplantae</taxon>
        <taxon>Streptophyta</taxon>
        <taxon>Embryophyta</taxon>
        <taxon>Tracheophyta</taxon>
        <taxon>Spermatophyta</taxon>
        <taxon>Magnoliopsida</taxon>
        <taxon>Liliopsida</taxon>
        <taxon>Poales</taxon>
        <taxon>Poaceae</taxon>
        <taxon>PACMAD clade</taxon>
        <taxon>Panicoideae</taxon>
        <taxon>Panicodae</taxon>
        <taxon>Paniceae</taxon>
        <taxon>Melinidinae</taxon>
        <taxon>Urochloa</taxon>
    </lineage>
</organism>
<dbReference type="InterPro" id="IPR005162">
    <property type="entry name" value="Retrotrans_gag_dom"/>
</dbReference>
<feature type="domain" description="Retrotransposon gag" evidence="2">
    <location>
        <begin position="117"/>
        <end position="226"/>
    </location>
</feature>
<proteinExistence type="predicted"/>
<feature type="compositionally biased region" description="Polar residues" evidence="1">
    <location>
        <begin position="34"/>
        <end position="45"/>
    </location>
</feature>
<evidence type="ECO:0000313" key="4">
    <source>
        <dbReference type="Proteomes" id="UP001497457"/>
    </source>
</evidence>
<feature type="compositionally biased region" description="Basic residues" evidence="1">
    <location>
        <begin position="16"/>
        <end position="33"/>
    </location>
</feature>
<evidence type="ECO:0000256" key="1">
    <source>
        <dbReference type="SAM" id="MobiDB-lite"/>
    </source>
</evidence>
<sequence>MGRATADFSTSGHGTPSRRRQRGVRLRPRRRRSLTPTSIDATTQELVTSSSAASVSQQLPSYLPYPDPDDATAVSYVAAAPLPVFRGDAGECPDAHLARFDRVRRANGAATLSAAARIFPASLDGDAALWYDLAASGAGAGEDAEEDVLPPPPWRAVRAAFLDFFRPPGAAERARGELAALRQGPGEAVNRYHLRLQGILRRCADLGSDIPGGDASLRDAFVGGLRAEFKDWVAPQRPAALDEAVALALSWERAESVHEARRAAKAAAAAAADCAAVGRCSFCGGEGHEEERCEVRTKMRELWRRSSSGRDGGGVLGMDGEQDEGGGGGSMMLARLGSAVSTRSTQCQCRKHQCAKKPVAASEVAGGGDMDGVVWDN</sequence>
<dbReference type="PANTHER" id="PTHR33223:SF6">
    <property type="entry name" value="CCHC-TYPE DOMAIN-CONTAINING PROTEIN"/>
    <property type="match status" value="1"/>
</dbReference>
<dbReference type="Proteomes" id="UP001497457">
    <property type="component" value="Chromosome 17b"/>
</dbReference>
<evidence type="ECO:0000313" key="3">
    <source>
        <dbReference type="EMBL" id="CAL4952297.1"/>
    </source>
</evidence>
<keyword evidence="4" id="KW-1185">Reference proteome</keyword>
<dbReference type="EMBL" id="OZ075127">
    <property type="protein sequence ID" value="CAL4952297.1"/>
    <property type="molecule type" value="Genomic_DNA"/>
</dbReference>
<dbReference type="Pfam" id="PF03732">
    <property type="entry name" value="Retrotrans_gag"/>
    <property type="match status" value="1"/>
</dbReference>
<reference evidence="4" key="1">
    <citation type="submission" date="2024-06" db="EMBL/GenBank/DDBJ databases">
        <authorList>
            <person name="Ryan C."/>
        </authorList>
    </citation>
    <scope>NUCLEOTIDE SEQUENCE [LARGE SCALE GENOMIC DNA]</scope>
</reference>
<gene>
    <name evidence="3" type="ORF">URODEC1_LOCUS39430</name>
</gene>
<accession>A0ABC8YZP8</accession>